<dbReference type="AlphaFoldDB" id="A0A3S0NEW6"/>
<evidence type="ECO:0000313" key="1">
    <source>
        <dbReference type="EMBL" id="RUA22647.1"/>
    </source>
</evidence>
<comment type="caution">
    <text evidence="1">The sequence shown here is derived from an EMBL/GenBank/DDBJ whole genome shotgun (WGS) entry which is preliminary data.</text>
</comment>
<gene>
    <name evidence="1" type="ORF">DSL92_04535</name>
</gene>
<protein>
    <submittedName>
        <fullName evidence="1">Uncharacterized protein</fullName>
    </submittedName>
</protein>
<sequence>MHKDACAAEPVWEPAWRCLWRWRPSGVGLGWLAPPGLAMGWAGGADDGSSGALALPVPGPGDGHDGPWRIVGQSGRVTAGAAGDDLAVEDAWRQ</sequence>
<organism evidence="1">
    <name type="scientific">Billgrantia gudaonensis</name>
    <dbReference type="NCBI Taxonomy" id="376427"/>
    <lineage>
        <taxon>Bacteria</taxon>
        <taxon>Pseudomonadati</taxon>
        <taxon>Pseudomonadota</taxon>
        <taxon>Gammaproteobacteria</taxon>
        <taxon>Oceanospirillales</taxon>
        <taxon>Halomonadaceae</taxon>
        <taxon>Billgrantia</taxon>
    </lineage>
</organism>
<proteinExistence type="predicted"/>
<name>A0A3S0NEW6_9GAMM</name>
<reference evidence="1" key="1">
    <citation type="submission" date="2018-12" db="EMBL/GenBank/DDBJ databases">
        <authorList>
            <person name="Jadhav K."/>
            <person name="Kushwaha B."/>
            <person name="Jadhav I."/>
        </authorList>
    </citation>
    <scope>NUCLEOTIDE SEQUENCE [LARGE SCALE GENOMIC DNA]</scope>
    <source>
        <strain evidence="1">SBS 10</strain>
    </source>
</reference>
<dbReference type="EMBL" id="RXHI01000012">
    <property type="protein sequence ID" value="RUA22647.1"/>
    <property type="molecule type" value="Genomic_DNA"/>
</dbReference>
<accession>A0A3S0NEW6</accession>